<dbReference type="SUPFAM" id="SSF53335">
    <property type="entry name" value="S-adenosyl-L-methionine-dependent methyltransferases"/>
    <property type="match status" value="1"/>
</dbReference>
<organism evidence="2 3">
    <name type="scientific">Chengkuizengella axinellae</name>
    <dbReference type="NCBI Taxonomy" id="3064388"/>
    <lineage>
        <taxon>Bacteria</taxon>
        <taxon>Bacillati</taxon>
        <taxon>Bacillota</taxon>
        <taxon>Bacilli</taxon>
        <taxon>Bacillales</taxon>
        <taxon>Paenibacillaceae</taxon>
        <taxon>Chengkuizengella</taxon>
    </lineage>
</organism>
<feature type="domain" description="Methyltransferase" evidence="1">
    <location>
        <begin position="40"/>
        <end position="135"/>
    </location>
</feature>
<name>A0ABT9IVJ6_9BACL</name>
<dbReference type="Gene3D" id="2.20.130.10">
    <property type="entry name" value="CAC2371-like domains"/>
    <property type="match status" value="1"/>
</dbReference>
<evidence type="ECO:0000313" key="2">
    <source>
        <dbReference type="EMBL" id="MDP5272834.1"/>
    </source>
</evidence>
<protein>
    <submittedName>
        <fullName evidence="2">Methyltransferase domain-containing protein</fullName>
    </submittedName>
</protein>
<proteinExistence type="predicted"/>
<comment type="caution">
    <text evidence="2">The sequence shown here is derived from an EMBL/GenBank/DDBJ whole genome shotgun (WGS) entry which is preliminary data.</text>
</comment>
<evidence type="ECO:0000313" key="3">
    <source>
        <dbReference type="Proteomes" id="UP001231941"/>
    </source>
</evidence>
<dbReference type="Proteomes" id="UP001231941">
    <property type="component" value="Unassembled WGS sequence"/>
</dbReference>
<gene>
    <name evidence="2" type="ORF">Q5Y73_01810</name>
</gene>
<evidence type="ECO:0000259" key="1">
    <source>
        <dbReference type="Pfam" id="PF13649"/>
    </source>
</evidence>
<dbReference type="RefSeq" id="WP_305990137.1">
    <property type="nucleotide sequence ID" value="NZ_JAVAMP010000001.1"/>
</dbReference>
<dbReference type="Pfam" id="PF13649">
    <property type="entry name" value="Methyltransf_25"/>
    <property type="match status" value="1"/>
</dbReference>
<dbReference type="InterPro" id="IPR041698">
    <property type="entry name" value="Methyltransf_25"/>
</dbReference>
<keyword evidence="2" id="KW-0489">Methyltransferase</keyword>
<accession>A0ABT9IVJ6</accession>
<dbReference type="GO" id="GO:0008168">
    <property type="term" value="F:methyltransferase activity"/>
    <property type="evidence" value="ECO:0007669"/>
    <property type="project" value="UniProtKB-KW"/>
</dbReference>
<dbReference type="GO" id="GO:0032259">
    <property type="term" value="P:methylation"/>
    <property type="evidence" value="ECO:0007669"/>
    <property type="project" value="UniProtKB-KW"/>
</dbReference>
<dbReference type="CDD" id="cd02440">
    <property type="entry name" value="AdoMet_MTases"/>
    <property type="match status" value="1"/>
</dbReference>
<dbReference type="EMBL" id="JAVAMP010000001">
    <property type="protein sequence ID" value="MDP5272834.1"/>
    <property type="molecule type" value="Genomic_DNA"/>
</dbReference>
<keyword evidence="3" id="KW-1185">Reference proteome</keyword>
<dbReference type="InterPro" id="IPR029063">
    <property type="entry name" value="SAM-dependent_MTases_sf"/>
</dbReference>
<keyword evidence="2" id="KW-0808">Transferase</keyword>
<sequence>MLSSYSSLATEVYDITKPIGHSFGDIEFYLERLKGCTGSILEPAVGSGRMLIPLLEAGFLVDGIDNSPEMLTSCSDRCKERGFTPNLYEGKMQDFKLENKYEAVIVPTGSILLLENREESLQALQTFYEHLLPGGRLIIDIFLQTDFNLNQVSTSTWTTPDHNVITLESKIVEVDFLNQYTIKYLKYEKWSNGKLIETELQRFPLRWYGVEEFKGILEKIGFTNIVISSNYKYGELPKDANQSITFEAIRPN</sequence>
<reference evidence="2 3" key="1">
    <citation type="submission" date="2023-08" db="EMBL/GenBank/DDBJ databases">
        <authorList>
            <person name="Park J.-S."/>
        </authorList>
    </citation>
    <scope>NUCLEOTIDE SEQUENCE [LARGE SCALE GENOMIC DNA]</scope>
    <source>
        <strain evidence="2 3">2205SS18-9</strain>
    </source>
</reference>
<dbReference type="Gene3D" id="3.40.50.150">
    <property type="entry name" value="Vaccinia Virus protein VP39"/>
    <property type="match status" value="1"/>
</dbReference>